<evidence type="ECO:0000313" key="7">
    <source>
        <dbReference type="EMBL" id="AZN73541.1"/>
    </source>
</evidence>
<dbReference type="Pfam" id="PF01810">
    <property type="entry name" value="LysE"/>
    <property type="match status" value="1"/>
</dbReference>
<feature type="transmembrane region" description="Helical" evidence="6">
    <location>
        <begin position="113"/>
        <end position="134"/>
    </location>
</feature>
<evidence type="ECO:0000256" key="2">
    <source>
        <dbReference type="ARBA" id="ARBA00022475"/>
    </source>
</evidence>
<evidence type="ECO:0000256" key="1">
    <source>
        <dbReference type="ARBA" id="ARBA00004651"/>
    </source>
</evidence>
<dbReference type="InterPro" id="IPR001123">
    <property type="entry name" value="LeuE-type"/>
</dbReference>
<keyword evidence="3 6" id="KW-0812">Transmembrane</keyword>
<dbReference type="PANTHER" id="PTHR30086">
    <property type="entry name" value="ARGININE EXPORTER PROTEIN ARGO"/>
    <property type="match status" value="1"/>
</dbReference>
<name>A0A3S9B9N7_9HYPH</name>
<feature type="transmembrane region" description="Helical" evidence="6">
    <location>
        <begin position="44"/>
        <end position="69"/>
    </location>
</feature>
<evidence type="ECO:0000313" key="8">
    <source>
        <dbReference type="Proteomes" id="UP000268192"/>
    </source>
</evidence>
<evidence type="ECO:0000256" key="3">
    <source>
        <dbReference type="ARBA" id="ARBA00022692"/>
    </source>
</evidence>
<dbReference type="KEGG" id="abaw:D5400_03020"/>
<comment type="subcellular location">
    <subcellularLocation>
        <location evidence="1">Cell membrane</location>
        <topology evidence="1">Multi-pass membrane protein</topology>
    </subcellularLocation>
</comment>
<accession>A0A3S9B9N7</accession>
<evidence type="ECO:0000256" key="4">
    <source>
        <dbReference type="ARBA" id="ARBA00022989"/>
    </source>
</evidence>
<dbReference type="Proteomes" id="UP000268192">
    <property type="component" value="Chromosome"/>
</dbReference>
<feature type="transmembrane region" description="Helical" evidence="6">
    <location>
        <begin position="75"/>
        <end position="92"/>
    </location>
</feature>
<dbReference type="EMBL" id="CP032509">
    <property type="protein sequence ID" value="AZN73541.1"/>
    <property type="molecule type" value="Genomic_DNA"/>
</dbReference>
<keyword evidence="2" id="KW-1003">Cell membrane</keyword>
<keyword evidence="4 6" id="KW-1133">Transmembrane helix</keyword>
<dbReference type="PANTHER" id="PTHR30086:SF20">
    <property type="entry name" value="ARGININE EXPORTER PROTEIN ARGO-RELATED"/>
    <property type="match status" value="1"/>
</dbReference>
<feature type="transmembrane region" description="Helical" evidence="6">
    <location>
        <begin position="191"/>
        <end position="209"/>
    </location>
</feature>
<organism evidence="7 8">
    <name type="scientific">Georhizobium profundi</name>
    <dbReference type="NCBI Taxonomy" id="2341112"/>
    <lineage>
        <taxon>Bacteria</taxon>
        <taxon>Pseudomonadati</taxon>
        <taxon>Pseudomonadota</taxon>
        <taxon>Alphaproteobacteria</taxon>
        <taxon>Hyphomicrobiales</taxon>
        <taxon>Rhizobiaceae</taxon>
        <taxon>Georhizobium</taxon>
    </lineage>
</organism>
<keyword evidence="5 6" id="KW-0472">Membrane</keyword>
<feature type="transmembrane region" description="Helical" evidence="6">
    <location>
        <begin position="154"/>
        <end position="179"/>
    </location>
</feature>
<evidence type="ECO:0000256" key="5">
    <source>
        <dbReference type="ARBA" id="ARBA00023136"/>
    </source>
</evidence>
<dbReference type="GO" id="GO:0015171">
    <property type="term" value="F:amino acid transmembrane transporter activity"/>
    <property type="evidence" value="ECO:0007669"/>
    <property type="project" value="TreeGrafter"/>
</dbReference>
<dbReference type="GO" id="GO:0005886">
    <property type="term" value="C:plasma membrane"/>
    <property type="evidence" value="ECO:0007669"/>
    <property type="project" value="UniProtKB-SubCell"/>
</dbReference>
<dbReference type="PIRSF" id="PIRSF006324">
    <property type="entry name" value="LeuE"/>
    <property type="match status" value="1"/>
</dbReference>
<dbReference type="OrthoDB" id="9804822at2"/>
<dbReference type="RefSeq" id="WP_126007526.1">
    <property type="nucleotide sequence ID" value="NZ_CP032509.1"/>
</dbReference>
<evidence type="ECO:0000256" key="6">
    <source>
        <dbReference type="SAM" id="Phobius"/>
    </source>
</evidence>
<feature type="transmembrane region" description="Helical" evidence="6">
    <location>
        <begin position="12"/>
        <end position="32"/>
    </location>
</feature>
<proteinExistence type="predicted"/>
<sequence length="213" mass="22783">MSFIPDWPTLAAFSAASIFLAITPGPDMTLFISRALSDGRRAGIACIAGAMTGCLVHTTLVALGLSALIVASPTAFLVLKIVGAGYLLYLAVQAVRHGSTLTVETGPVRRRSFFSNWAVGLGVNLLNPKVALFFMTFLPQFVSVRDPNVASKLFFLGFLFVALSLPIVIAIVLGAERLADWLKRNTKAMRAVDYGFAGIFSAFAIKVLLTQGR</sequence>
<gene>
    <name evidence="7" type="ORF">D5400_03020</name>
</gene>
<reference evidence="7 8" key="1">
    <citation type="submission" date="2018-09" db="EMBL/GenBank/DDBJ databases">
        <title>Marinorhizobium profundi gen. nov., sp. nov., isolated from a deep-sea sediment sample from the New Britain Trench and proposal of Marinorhizobiaceae fam. nov. in the order Rhizobiales of the class Alphaproteobacteria.</title>
        <authorList>
            <person name="Cao J."/>
        </authorList>
    </citation>
    <scope>NUCLEOTIDE SEQUENCE [LARGE SCALE GENOMIC DNA]</scope>
    <source>
        <strain evidence="7 8">WS11</strain>
    </source>
</reference>
<keyword evidence="8" id="KW-1185">Reference proteome</keyword>
<dbReference type="AlphaFoldDB" id="A0A3S9B9N7"/>
<protein>
    <submittedName>
        <fullName evidence="7">LysE family translocator</fullName>
    </submittedName>
</protein>